<dbReference type="InterPro" id="IPR036036">
    <property type="entry name" value="SOCS_box-like_dom_sf"/>
</dbReference>
<name>A0A4Y2TS22_ARAVE</name>
<gene>
    <name evidence="3" type="ORF">AVEN_154120_1</name>
</gene>
<proteinExistence type="predicted"/>
<keyword evidence="1" id="KW-0812">Transmembrane</keyword>
<organism evidence="3 4">
    <name type="scientific">Araneus ventricosus</name>
    <name type="common">Orbweaver spider</name>
    <name type="synonym">Epeira ventricosa</name>
    <dbReference type="NCBI Taxonomy" id="182803"/>
    <lineage>
        <taxon>Eukaryota</taxon>
        <taxon>Metazoa</taxon>
        <taxon>Ecdysozoa</taxon>
        <taxon>Arthropoda</taxon>
        <taxon>Chelicerata</taxon>
        <taxon>Arachnida</taxon>
        <taxon>Araneae</taxon>
        <taxon>Araneomorphae</taxon>
        <taxon>Entelegynae</taxon>
        <taxon>Araneoidea</taxon>
        <taxon>Araneidae</taxon>
        <taxon>Araneus</taxon>
    </lineage>
</organism>
<dbReference type="SUPFAM" id="SSF158235">
    <property type="entry name" value="SOCS box-like"/>
    <property type="match status" value="1"/>
</dbReference>
<evidence type="ECO:0000256" key="1">
    <source>
        <dbReference type="SAM" id="Phobius"/>
    </source>
</evidence>
<keyword evidence="1" id="KW-1133">Transmembrane helix</keyword>
<dbReference type="OrthoDB" id="6431764at2759"/>
<dbReference type="Gene3D" id="1.10.750.20">
    <property type="entry name" value="SOCS box"/>
    <property type="match status" value="1"/>
</dbReference>
<dbReference type="InterPro" id="IPR001496">
    <property type="entry name" value="SOCS_box"/>
</dbReference>
<comment type="caution">
    <text evidence="3">The sequence shown here is derived from an EMBL/GenBank/DDBJ whole genome shotgun (WGS) entry which is preliminary data.</text>
</comment>
<dbReference type="CDD" id="cd03587">
    <property type="entry name" value="SOCS"/>
    <property type="match status" value="1"/>
</dbReference>
<dbReference type="EMBL" id="BGPR01030743">
    <property type="protein sequence ID" value="GBO03445.1"/>
    <property type="molecule type" value="Genomic_DNA"/>
</dbReference>
<accession>A0A4Y2TS22</accession>
<reference evidence="3 4" key="1">
    <citation type="journal article" date="2019" name="Sci. Rep.">
        <title>Orb-weaving spider Araneus ventricosus genome elucidates the spidroin gene catalogue.</title>
        <authorList>
            <person name="Kono N."/>
            <person name="Nakamura H."/>
            <person name="Ohtoshi R."/>
            <person name="Moran D.A.P."/>
            <person name="Shinohara A."/>
            <person name="Yoshida Y."/>
            <person name="Fujiwara M."/>
            <person name="Mori M."/>
            <person name="Tomita M."/>
            <person name="Arakawa K."/>
        </authorList>
    </citation>
    <scope>NUCLEOTIDE SEQUENCE [LARGE SCALE GENOMIC DNA]</scope>
</reference>
<feature type="transmembrane region" description="Helical" evidence="1">
    <location>
        <begin position="21"/>
        <end position="39"/>
    </location>
</feature>
<dbReference type="GO" id="GO:0035556">
    <property type="term" value="P:intracellular signal transduction"/>
    <property type="evidence" value="ECO:0007669"/>
    <property type="project" value="InterPro"/>
</dbReference>
<feature type="domain" description="SOCS box" evidence="2">
    <location>
        <begin position="88"/>
        <end position="130"/>
    </location>
</feature>
<keyword evidence="4" id="KW-1185">Reference proteome</keyword>
<dbReference type="AlphaFoldDB" id="A0A4Y2TS22"/>
<sequence length="130" mass="15911">MIRRIVRKNIPDRRLFLMLQLFYYFTFNNQYWYGLLYIWRSIPDPCLSKSEIRFLFGNVISSRRLHTMIQYYKFYIVEETDEMDDEVPRPLQHLCRVAVRSALIRNYQLPYGVSELGMPRLIRDYLNLKS</sequence>
<dbReference type="SMART" id="SM00969">
    <property type="entry name" value="SOCS_box"/>
    <property type="match status" value="1"/>
</dbReference>
<dbReference type="Pfam" id="PF07525">
    <property type="entry name" value="SOCS_box"/>
    <property type="match status" value="1"/>
</dbReference>
<evidence type="ECO:0000313" key="4">
    <source>
        <dbReference type="Proteomes" id="UP000499080"/>
    </source>
</evidence>
<protein>
    <recommendedName>
        <fullName evidence="2">SOCS box domain-containing protein</fullName>
    </recommendedName>
</protein>
<dbReference type="Proteomes" id="UP000499080">
    <property type="component" value="Unassembled WGS sequence"/>
</dbReference>
<keyword evidence="1" id="KW-0472">Membrane</keyword>
<evidence type="ECO:0000259" key="2">
    <source>
        <dbReference type="PROSITE" id="PS50225"/>
    </source>
</evidence>
<evidence type="ECO:0000313" key="3">
    <source>
        <dbReference type="EMBL" id="GBO03445.1"/>
    </source>
</evidence>
<dbReference type="PROSITE" id="PS50225">
    <property type="entry name" value="SOCS"/>
    <property type="match status" value="1"/>
</dbReference>